<protein>
    <submittedName>
        <fullName evidence="1">Uncharacterized protein</fullName>
    </submittedName>
</protein>
<keyword evidence="2" id="KW-1185">Reference proteome</keyword>
<evidence type="ECO:0000313" key="1">
    <source>
        <dbReference type="EMBL" id="KAL1899187.1"/>
    </source>
</evidence>
<accession>A0ABR3ZG80</accession>
<dbReference type="EMBL" id="JAWCUI010000013">
    <property type="protein sequence ID" value="KAL1899187.1"/>
    <property type="molecule type" value="Genomic_DNA"/>
</dbReference>
<reference evidence="1 2" key="1">
    <citation type="journal article" date="2024" name="IMA Fungus">
        <title>IMA Genome - F19 : A genome assembly and annotation guide to empower mycologists, including annotated draft genome sequences of Ceratocystis pirilliformis, Diaporthe australafricana, Fusarium ophioides, Paecilomyces lecythidis, and Sporothrix stenoceras.</title>
        <authorList>
            <person name="Aylward J."/>
            <person name="Wilson A.M."/>
            <person name="Visagie C.M."/>
            <person name="Spraker J."/>
            <person name="Barnes I."/>
            <person name="Buitendag C."/>
            <person name="Ceriani C."/>
            <person name="Del Mar Angel L."/>
            <person name="du Plessis D."/>
            <person name="Fuchs T."/>
            <person name="Gasser K."/>
            <person name="Kramer D."/>
            <person name="Li W."/>
            <person name="Munsamy K."/>
            <person name="Piso A."/>
            <person name="Price J.L."/>
            <person name="Sonnekus B."/>
            <person name="Thomas C."/>
            <person name="van der Nest A."/>
            <person name="van Dijk A."/>
            <person name="van Heerden A."/>
            <person name="van Vuuren N."/>
            <person name="Yilmaz N."/>
            <person name="Duong T.A."/>
            <person name="van der Merwe N.A."/>
            <person name="Wingfield M.J."/>
            <person name="Wingfield B.D."/>
        </authorList>
    </citation>
    <scope>NUCLEOTIDE SEQUENCE [LARGE SCALE GENOMIC DNA]</scope>
    <source>
        <strain evidence="1 2">CMW 5346</strain>
    </source>
</reference>
<evidence type="ECO:0000313" key="2">
    <source>
        <dbReference type="Proteomes" id="UP001583186"/>
    </source>
</evidence>
<name>A0ABR3ZG80_9PEZI</name>
<sequence>MVVQNGLPYPFFGLSGDVWVEAVLSLTPEGYLEQQGTVEQGGVFGYAGFPYILLAPLSYYTSNAGYGFAPAICTLNKATSAVDCAAAGYGPQLYSAIPNSYSVDYDLFWTDGGDGINNSPMGTDQYLPASLSYVEVDCPSQPQEAY</sequence>
<proteinExistence type="predicted"/>
<comment type="caution">
    <text evidence="1">The sequence shown here is derived from an EMBL/GenBank/DDBJ whole genome shotgun (WGS) entry which is preliminary data.</text>
</comment>
<organism evidence="1 2">
    <name type="scientific">Sporothrix stenoceras</name>
    <dbReference type="NCBI Taxonomy" id="5173"/>
    <lineage>
        <taxon>Eukaryota</taxon>
        <taxon>Fungi</taxon>
        <taxon>Dikarya</taxon>
        <taxon>Ascomycota</taxon>
        <taxon>Pezizomycotina</taxon>
        <taxon>Sordariomycetes</taxon>
        <taxon>Sordariomycetidae</taxon>
        <taxon>Ophiostomatales</taxon>
        <taxon>Ophiostomataceae</taxon>
        <taxon>Sporothrix</taxon>
    </lineage>
</organism>
<gene>
    <name evidence="1" type="ORF">Sste5346_003109</name>
</gene>
<dbReference type="Proteomes" id="UP001583186">
    <property type="component" value="Unassembled WGS sequence"/>
</dbReference>